<feature type="signal peptide" evidence="1">
    <location>
        <begin position="1"/>
        <end position="23"/>
    </location>
</feature>
<keyword evidence="4" id="KW-1185">Reference proteome</keyword>
<dbReference type="CDD" id="cd08501">
    <property type="entry name" value="PBP2_Lpqw"/>
    <property type="match status" value="1"/>
</dbReference>
<evidence type="ECO:0000259" key="2">
    <source>
        <dbReference type="Pfam" id="PF00496"/>
    </source>
</evidence>
<dbReference type="PROSITE" id="PS51257">
    <property type="entry name" value="PROKAR_LIPOPROTEIN"/>
    <property type="match status" value="1"/>
</dbReference>
<name>A0ABU3IBS1_9ACTO</name>
<dbReference type="PANTHER" id="PTHR30290">
    <property type="entry name" value="PERIPLASMIC BINDING COMPONENT OF ABC TRANSPORTER"/>
    <property type="match status" value="1"/>
</dbReference>
<keyword evidence="1" id="KW-0732">Signal</keyword>
<organism evidence="3 4">
    <name type="scientific">Gleimia hominis</name>
    <dbReference type="NCBI Taxonomy" id="595468"/>
    <lineage>
        <taxon>Bacteria</taxon>
        <taxon>Bacillati</taxon>
        <taxon>Actinomycetota</taxon>
        <taxon>Actinomycetes</taxon>
        <taxon>Actinomycetales</taxon>
        <taxon>Actinomycetaceae</taxon>
        <taxon>Gleimia</taxon>
    </lineage>
</organism>
<dbReference type="InterPro" id="IPR030678">
    <property type="entry name" value="Peptide/Ni-bd"/>
</dbReference>
<dbReference type="Proteomes" id="UP001247542">
    <property type="component" value="Unassembled WGS sequence"/>
</dbReference>
<feature type="domain" description="Solute-binding protein family 5" evidence="2">
    <location>
        <begin position="104"/>
        <end position="475"/>
    </location>
</feature>
<dbReference type="Gene3D" id="3.10.105.10">
    <property type="entry name" value="Dipeptide-binding Protein, Domain 3"/>
    <property type="match status" value="1"/>
</dbReference>
<dbReference type="Gene3D" id="3.40.190.10">
    <property type="entry name" value="Periplasmic binding protein-like II"/>
    <property type="match status" value="1"/>
</dbReference>
<evidence type="ECO:0000313" key="4">
    <source>
        <dbReference type="Proteomes" id="UP001247542"/>
    </source>
</evidence>
<evidence type="ECO:0000256" key="1">
    <source>
        <dbReference type="SAM" id="SignalP"/>
    </source>
</evidence>
<accession>A0ABU3IBS1</accession>
<dbReference type="InterPro" id="IPR039424">
    <property type="entry name" value="SBP_5"/>
</dbReference>
<feature type="chain" id="PRO_5045371682" evidence="1">
    <location>
        <begin position="24"/>
        <end position="559"/>
    </location>
</feature>
<dbReference type="PIRSF" id="PIRSF002741">
    <property type="entry name" value="MppA"/>
    <property type="match status" value="1"/>
</dbReference>
<gene>
    <name evidence="3" type="ORF">QS713_07125</name>
</gene>
<dbReference type="InterPro" id="IPR000914">
    <property type="entry name" value="SBP_5_dom"/>
</dbReference>
<proteinExistence type="predicted"/>
<evidence type="ECO:0000313" key="3">
    <source>
        <dbReference type="EMBL" id="MDT3767830.1"/>
    </source>
</evidence>
<dbReference type="SUPFAM" id="SSF53850">
    <property type="entry name" value="Periplasmic binding protein-like II"/>
    <property type="match status" value="1"/>
</dbReference>
<dbReference type="PANTHER" id="PTHR30290:SF65">
    <property type="entry name" value="MONOACYL PHOSPHATIDYLINOSITOL TETRAMANNOSIDE-BINDING PROTEIN LPQW-RELATED"/>
    <property type="match status" value="1"/>
</dbReference>
<dbReference type="Gene3D" id="3.90.76.10">
    <property type="entry name" value="Dipeptide-binding Protein, Domain 1"/>
    <property type="match status" value="1"/>
</dbReference>
<sequence length="559" mass="61927">MKRVTRVLAAAAAAGALVLTGCASGGGSGSGKGSGDAPAASDINAMDRSKLKEGGKLRLEIGTFPANFNYHQATGNTADYGTIHNFTMPTNFDNSADNKRTPNPNFIKDVKVEDGPPQVVTLTLNPDAKWGNGDPITAKDYIATWKALNGENEGYEIASTDGYREVKEVKQGKDEFEVVTTFKSTYPDWQSMWSTVENAEAVKDPETFNTARQKEPHPEWAAGPFKISKVDQAQKMITLAPNENWWGDKPLLDEMTFKAMTPDLRGNAFANNEIDVVTSIVTKDEFDKVQKRSGAQVRAASGLQWRHITFNNNAGNLKDKNVRQAIVKGTNRKAIAASDLAGLPVDVDKLMVGNHFFVPTDSEYADNSTDFKYDPKAAEKQLDEAGWKKENGKDYRMKDGKELEIKYSMLVGIPTSENEGKLFQDDMKKIGVKVNLVNTSQEEWQNVLQNRQFESVSFAWESTVFPMNNITQLYGCEAPQNYSDACNETIKELTPKADTELDQKKRAEIVNKIDKAIWDEVMVMPLYRRMDFTAVPSDLANFGSFGLASPRAENIGFVK</sequence>
<protein>
    <submittedName>
        <fullName evidence="3">ABC transporter family substrate-binding protein</fullName>
    </submittedName>
</protein>
<dbReference type="Pfam" id="PF00496">
    <property type="entry name" value="SBP_bac_5"/>
    <property type="match status" value="1"/>
</dbReference>
<reference evidence="3 4" key="1">
    <citation type="submission" date="2023-06" db="EMBL/GenBank/DDBJ databases">
        <title>Draft genome sequence of Gleimia hominis type strain CCUG 57540T.</title>
        <authorList>
            <person name="Salva-Serra F."/>
            <person name="Cardew S."/>
            <person name="Jensie Markopoulos S."/>
            <person name="Ohlen M."/>
            <person name="Inganas E."/>
            <person name="Svensson-Stadler L."/>
            <person name="Moore E.R.B."/>
        </authorList>
    </citation>
    <scope>NUCLEOTIDE SEQUENCE [LARGE SCALE GENOMIC DNA]</scope>
    <source>
        <strain evidence="3 4">CCUG 57540</strain>
    </source>
</reference>
<comment type="caution">
    <text evidence="3">The sequence shown here is derived from an EMBL/GenBank/DDBJ whole genome shotgun (WGS) entry which is preliminary data.</text>
</comment>
<dbReference type="RefSeq" id="WP_313273919.1">
    <property type="nucleotide sequence ID" value="NZ_JASXSX010000002.1"/>
</dbReference>
<dbReference type="EMBL" id="JASXSX010000002">
    <property type="protein sequence ID" value="MDT3767830.1"/>
    <property type="molecule type" value="Genomic_DNA"/>
</dbReference>